<sequence length="67" mass="7553">MERDTGKATAGDVVRDMNGNWILGFNHYLGNCTPFELELWGVLDEILIMLKKLIQTGHNADRQFGTS</sequence>
<dbReference type="Proteomes" id="UP001358586">
    <property type="component" value="Chromosome 10"/>
</dbReference>
<comment type="caution">
    <text evidence="1">The sequence shown here is derived from an EMBL/GenBank/DDBJ whole genome shotgun (WGS) entry which is preliminary data.</text>
</comment>
<dbReference type="EMBL" id="JARKNE010000010">
    <property type="protein sequence ID" value="KAK5793696.1"/>
    <property type="molecule type" value="Genomic_DNA"/>
</dbReference>
<keyword evidence="2" id="KW-1185">Reference proteome</keyword>
<protein>
    <recommendedName>
        <fullName evidence="3">RNase H type-1 domain-containing protein</fullName>
    </recommendedName>
</protein>
<organism evidence="1 2">
    <name type="scientific">Gossypium arboreum</name>
    <name type="common">Tree cotton</name>
    <name type="synonym">Gossypium nanking</name>
    <dbReference type="NCBI Taxonomy" id="29729"/>
    <lineage>
        <taxon>Eukaryota</taxon>
        <taxon>Viridiplantae</taxon>
        <taxon>Streptophyta</taxon>
        <taxon>Embryophyta</taxon>
        <taxon>Tracheophyta</taxon>
        <taxon>Spermatophyta</taxon>
        <taxon>Magnoliopsida</taxon>
        <taxon>eudicotyledons</taxon>
        <taxon>Gunneridae</taxon>
        <taxon>Pentapetalae</taxon>
        <taxon>rosids</taxon>
        <taxon>malvids</taxon>
        <taxon>Malvales</taxon>
        <taxon>Malvaceae</taxon>
        <taxon>Malvoideae</taxon>
        <taxon>Gossypium</taxon>
    </lineage>
</organism>
<evidence type="ECO:0008006" key="3">
    <source>
        <dbReference type="Google" id="ProtNLM"/>
    </source>
</evidence>
<gene>
    <name evidence="1" type="ORF">PVK06_034849</name>
</gene>
<name>A0ABR0NHJ2_GOSAR</name>
<reference evidence="1 2" key="1">
    <citation type="submission" date="2023-03" db="EMBL/GenBank/DDBJ databases">
        <title>WGS of Gossypium arboreum.</title>
        <authorList>
            <person name="Yu D."/>
        </authorList>
    </citation>
    <scope>NUCLEOTIDE SEQUENCE [LARGE SCALE GENOMIC DNA]</scope>
    <source>
        <tissue evidence="1">Leaf</tissue>
    </source>
</reference>
<evidence type="ECO:0000313" key="1">
    <source>
        <dbReference type="EMBL" id="KAK5793696.1"/>
    </source>
</evidence>
<accession>A0ABR0NHJ2</accession>
<proteinExistence type="predicted"/>
<evidence type="ECO:0000313" key="2">
    <source>
        <dbReference type="Proteomes" id="UP001358586"/>
    </source>
</evidence>